<dbReference type="KEGG" id="pter:C2L65_36015"/>
<protein>
    <recommendedName>
        <fullName evidence="5">HTH lysR-type domain-containing protein</fullName>
    </recommendedName>
</protein>
<dbReference type="Pfam" id="PF03466">
    <property type="entry name" value="LysR_substrate"/>
    <property type="match status" value="1"/>
</dbReference>
<dbReference type="Pfam" id="PF00126">
    <property type="entry name" value="HTH_1"/>
    <property type="match status" value="1"/>
</dbReference>
<keyword evidence="3" id="KW-0238">DNA-binding</keyword>
<dbReference type="Proteomes" id="UP000243502">
    <property type="component" value="Chromosome 3"/>
</dbReference>
<dbReference type="InterPro" id="IPR005119">
    <property type="entry name" value="LysR_subst-bd"/>
</dbReference>
<evidence type="ECO:0000313" key="6">
    <source>
        <dbReference type="EMBL" id="AUT65000.1"/>
    </source>
</evidence>
<accession>A0A2I8EZV1</accession>
<dbReference type="PANTHER" id="PTHR30419">
    <property type="entry name" value="HTH-TYPE TRANSCRIPTIONAL REGULATOR YBHD"/>
    <property type="match status" value="1"/>
</dbReference>
<dbReference type="SUPFAM" id="SSF46785">
    <property type="entry name" value="Winged helix' DNA-binding domain"/>
    <property type="match status" value="1"/>
</dbReference>
<sequence length="306" mass="33443">MNPLRSRLKIRHIQVVVAIAEMGNLLRAAQALNITQPAISKALAEVEDVVGERLFDRTPFGTKPTLAGDALIRYGLNVLADMDRMHDALSAIRRGEGGQLRVGVFSLISQWAPFSRALIRLRAMATGLSLAIEDGNMEDLMSKLDAGTLDVVVGRYPYANQQSHHVVRGLAPDRIVAAVRDAHPVLTKSNLSITDLVGYPWILPPERNIVRIQLEMELKALGLAFKAVPLASLTIPVNVKLVQSSDLVMLMPSSLALEQADSWQLEILPIELPVSVGPLVAISRGDRVVDRLRDALIEILSEEAKV</sequence>
<evidence type="ECO:0000256" key="1">
    <source>
        <dbReference type="ARBA" id="ARBA00009437"/>
    </source>
</evidence>
<dbReference type="SUPFAM" id="SSF53850">
    <property type="entry name" value="Periplasmic binding protein-like II"/>
    <property type="match status" value="1"/>
</dbReference>
<evidence type="ECO:0000256" key="4">
    <source>
        <dbReference type="ARBA" id="ARBA00023163"/>
    </source>
</evidence>
<evidence type="ECO:0000256" key="3">
    <source>
        <dbReference type="ARBA" id="ARBA00023125"/>
    </source>
</evidence>
<dbReference type="Gene3D" id="3.40.190.10">
    <property type="entry name" value="Periplasmic binding protein-like II"/>
    <property type="match status" value="2"/>
</dbReference>
<dbReference type="InterPro" id="IPR036388">
    <property type="entry name" value="WH-like_DNA-bd_sf"/>
</dbReference>
<dbReference type="GO" id="GO:0003677">
    <property type="term" value="F:DNA binding"/>
    <property type="evidence" value="ECO:0007669"/>
    <property type="project" value="UniProtKB-KW"/>
</dbReference>
<dbReference type="GO" id="GO:0003700">
    <property type="term" value="F:DNA-binding transcription factor activity"/>
    <property type="evidence" value="ECO:0007669"/>
    <property type="project" value="InterPro"/>
</dbReference>
<reference evidence="6 7" key="1">
    <citation type="submission" date="2018-01" db="EMBL/GenBank/DDBJ databases">
        <title>Species boundaries and ecological features among Paraburkholderia terrae DSMZ17804T, P. hospita DSMZ17164T and P. caribensis DSMZ13236T.</title>
        <authorList>
            <person name="Pratama A.A."/>
        </authorList>
    </citation>
    <scope>NUCLEOTIDE SEQUENCE [LARGE SCALE GENOMIC DNA]</scope>
    <source>
        <strain evidence="6 7">DSM 17804</strain>
    </source>
</reference>
<proteinExistence type="inferred from homology"/>
<dbReference type="EMBL" id="CP026113">
    <property type="protein sequence ID" value="AUT65000.1"/>
    <property type="molecule type" value="Genomic_DNA"/>
</dbReference>
<keyword evidence="2" id="KW-0805">Transcription regulation</keyword>
<name>A0A2I8EZV1_9BURK</name>
<comment type="similarity">
    <text evidence="1">Belongs to the LysR transcriptional regulatory family.</text>
</comment>
<feature type="domain" description="HTH lysR-type" evidence="5">
    <location>
        <begin position="8"/>
        <end position="65"/>
    </location>
</feature>
<dbReference type="PROSITE" id="PS50931">
    <property type="entry name" value="HTH_LYSR"/>
    <property type="match status" value="1"/>
</dbReference>
<dbReference type="PRINTS" id="PR00039">
    <property type="entry name" value="HTHLYSR"/>
</dbReference>
<gene>
    <name evidence="6" type="ORF">C2L65_36015</name>
</gene>
<dbReference type="InterPro" id="IPR000847">
    <property type="entry name" value="LysR_HTH_N"/>
</dbReference>
<evidence type="ECO:0000259" key="5">
    <source>
        <dbReference type="PROSITE" id="PS50931"/>
    </source>
</evidence>
<keyword evidence="4" id="KW-0804">Transcription</keyword>
<dbReference type="PANTHER" id="PTHR30419:SF8">
    <property type="entry name" value="NITROGEN ASSIMILATION TRANSCRIPTIONAL ACTIVATOR-RELATED"/>
    <property type="match status" value="1"/>
</dbReference>
<dbReference type="InterPro" id="IPR050950">
    <property type="entry name" value="HTH-type_LysR_regulators"/>
</dbReference>
<dbReference type="GO" id="GO:0005829">
    <property type="term" value="C:cytosol"/>
    <property type="evidence" value="ECO:0007669"/>
    <property type="project" value="TreeGrafter"/>
</dbReference>
<organism evidence="6 7">
    <name type="scientific">Paraburkholderia terrae</name>
    <dbReference type="NCBI Taxonomy" id="311230"/>
    <lineage>
        <taxon>Bacteria</taxon>
        <taxon>Pseudomonadati</taxon>
        <taxon>Pseudomonadota</taxon>
        <taxon>Betaproteobacteria</taxon>
        <taxon>Burkholderiales</taxon>
        <taxon>Burkholderiaceae</taxon>
        <taxon>Paraburkholderia</taxon>
    </lineage>
</organism>
<dbReference type="AlphaFoldDB" id="A0A2I8EZV1"/>
<dbReference type="InterPro" id="IPR036390">
    <property type="entry name" value="WH_DNA-bd_sf"/>
</dbReference>
<evidence type="ECO:0000313" key="7">
    <source>
        <dbReference type="Proteomes" id="UP000243502"/>
    </source>
</evidence>
<evidence type="ECO:0000256" key="2">
    <source>
        <dbReference type="ARBA" id="ARBA00023015"/>
    </source>
</evidence>
<dbReference type="Gene3D" id="1.10.10.10">
    <property type="entry name" value="Winged helix-like DNA-binding domain superfamily/Winged helix DNA-binding domain"/>
    <property type="match status" value="1"/>
</dbReference>